<dbReference type="GO" id="GO:0032259">
    <property type="term" value="P:methylation"/>
    <property type="evidence" value="ECO:0007669"/>
    <property type="project" value="UniProtKB-KW"/>
</dbReference>
<name>A0ABV3R9V1_9SPHN</name>
<keyword evidence="1" id="KW-0489">Methyltransferase</keyword>
<dbReference type="EC" id="2.1.1.-" evidence="1"/>
<dbReference type="EMBL" id="JBFNXR010000021">
    <property type="protein sequence ID" value="MEW9854504.1"/>
    <property type="molecule type" value="Genomic_DNA"/>
</dbReference>
<dbReference type="Pfam" id="PF13578">
    <property type="entry name" value="Methyltransf_24"/>
    <property type="match status" value="1"/>
</dbReference>
<evidence type="ECO:0000313" key="1">
    <source>
        <dbReference type="EMBL" id="MEW9854504.1"/>
    </source>
</evidence>
<accession>A0ABV3R9V1</accession>
<dbReference type="Gene3D" id="3.40.50.150">
    <property type="entry name" value="Vaccinia Virus protein VP39"/>
    <property type="match status" value="1"/>
</dbReference>
<sequence>MADLLIHSMSEFADIIVDCLDIAEASRIVEIGAEFGGMSQVLADFAGRHGGKLVSIDPAPKAEFLDWVQGSAQVEHIPLKSLEAVPHLSNVQAWVIDGDHNYYTVYHEVKAIDAVCRRDGMPLLAFFHDVSWPCARRDQYYAPREIPVEWRHPYDYDAGAHVDSEVLLPGRGFRGMGHFAYAIRSGGPRNGVLTAIEDAIGEFQGEGRQLAWAHVPAVFGLGILFDMDAPWAAQIAARVAPLHNNPLVRTLEENRLRNYLRVIDLQDELAALHSV</sequence>
<organism evidence="1 2">
    <name type="scientific">Novosphingobium rhizovicinum</name>
    <dbReference type="NCBI Taxonomy" id="3228928"/>
    <lineage>
        <taxon>Bacteria</taxon>
        <taxon>Pseudomonadati</taxon>
        <taxon>Pseudomonadota</taxon>
        <taxon>Alphaproteobacteria</taxon>
        <taxon>Sphingomonadales</taxon>
        <taxon>Sphingomonadaceae</taxon>
        <taxon>Novosphingobium</taxon>
    </lineage>
</organism>
<dbReference type="GO" id="GO:0008168">
    <property type="term" value="F:methyltransferase activity"/>
    <property type="evidence" value="ECO:0007669"/>
    <property type="project" value="UniProtKB-KW"/>
</dbReference>
<dbReference type="InterPro" id="IPR029063">
    <property type="entry name" value="SAM-dependent_MTases_sf"/>
</dbReference>
<gene>
    <name evidence="1" type="ORF">ABUH87_04845</name>
</gene>
<keyword evidence="1" id="KW-0808">Transferase</keyword>
<keyword evidence="2" id="KW-1185">Reference proteome</keyword>
<proteinExistence type="predicted"/>
<evidence type="ECO:0000313" key="2">
    <source>
        <dbReference type="Proteomes" id="UP001556118"/>
    </source>
</evidence>
<dbReference type="RefSeq" id="WP_367770471.1">
    <property type="nucleotide sequence ID" value="NZ_JBFNXR010000021.1"/>
</dbReference>
<comment type="caution">
    <text evidence="1">The sequence shown here is derived from an EMBL/GenBank/DDBJ whole genome shotgun (WGS) entry which is preliminary data.</text>
</comment>
<dbReference type="SUPFAM" id="SSF53335">
    <property type="entry name" value="S-adenosyl-L-methionine-dependent methyltransferases"/>
    <property type="match status" value="1"/>
</dbReference>
<dbReference type="Proteomes" id="UP001556118">
    <property type="component" value="Unassembled WGS sequence"/>
</dbReference>
<reference evidence="1 2" key="1">
    <citation type="submission" date="2024-06" db="EMBL/GenBank/DDBJ databases">
        <title>Novosphingobium rhizovicinus M1R2S20.</title>
        <authorList>
            <person name="Sun J.-Q."/>
        </authorList>
    </citation>
    <scope>NUCLEOTIDE SEQUENCE [LARGE SCALE GENOMIC DNA]</scope>
    <source>
        <strain evidence="1 2">M1R2S20</strain>
    </source>
</reference>
<protein>
    <submittedName>
        <fullName evidence="1">Class I SAM-dependent methyltransferase</fullName>
        <ecNumber evidence="1">2.1.1.-</ecNumber>
    </submittedName>
</protein>